<dbReference type="GO" id="GO:0006865">
    <property type="term" value="P:amino acid transport"/>
    <property type="evidence" value="ECO:0007669"/>
    <property type="project" value="UniProtKB-KW"/>
</dbReference>
<keyword evidence="3" id="KW-0029">Amino-acid transport</keyword>
<keyword evidence="1" id="KW-0813">Transport</keyword>
<dbReference type="Pfam" id="PF13458">
    <property type="entry name" value="Peripla_BP_6"/>
    <property type="match status" value="1"/>
</dbReference>
<keyword evidence="5" id="KW-1133">Transmembrane helix</keyword>
<keyword evidence="5" id="KW-0812">Transmembrane</keyword>
<feature type="region of interest" description="Disordered" evidence="4">
    <location>
        <begin position="53"/>
        <end position="96"/>
    </location>
</feature>
<keyword evidence="5" id="KW-0472">Membrane</keyword>
<evidence type="ECO:0000256" key="2">
    <source>
        <dbReference type="ARBA" id="ARBA00022729"/>
    </source>
</evidence>
<dbReference type="InterPro" id="IPR051010">
    <property type="entry name" value="BCAA_transport"/>
</dbReference>
<feature type="transmembrane region" description="Helical" evidence="5">
    <location>
        <begin position="12"/>
        <end position="35"/>
    </location>
</feature>
<dbReference type="EMBL" id="UOGE01000106">
    <property type="protein sequence ID" value="VAX25479.1"/>
    <property type="molecule type" value="Genomic_DNA"/>
</dbReference>
<accession>A0A3B1C5P7</accession>
<evidence type="ECO:0000256" key="5">
    <source>
        <dbReference type="SAM" id="Phobius"/>
    </source>
</evidence>
<evidence type="ECO:0000256" key="1">
    <source>
        <dbReference type="ARBA" id="ARBA00022448"/>
    </source>
</evidence>
<organism evidence="7">
    <name type="scientific">hydrothermal vent metagenome</name>
    <dbReference type="NCBI Taxonomy" id="652676"/>
    <lineage>
        <taxon>unclassified sequences</taxon>
        <taxon>metagenomes</taxon>
        <taxon>ecological metagenomes</taxon>
    </lineage>
</organism>
<gene>
    <name evidence="7" type="ORF">MNBD_NITROSPINAE02-1170</name>
</gene>
<sequence>MKHRNRTEKTDYIKFLPLMIAAMVFFLSGTVMAGADVSFRKADHIPKDEILLASQESSPDVKQMPVDLAAPSSKEKGTAPPKIRATPGSDKAPPELGFGVKTEEEIMAETPRAARIAALGPMSGELEFYGTEASNGAELASDELNAKGGIRGQEFDLLVYDTGGTIPGTQAGIMKLLEFKTLAIVGAATGDVSFSANKLLNENQLIMISAGSRRRLGDTGPYNFRTTLTDKDAIKGLVEYIKKKRKWKKFAIFSSVINDYSIKLSAFFKSEIVGRGLTVTDELFLWSPAMSNMREQDTSISGQLVKLKKNMPDAIVFTGSAKESAEFIMAMEKLGMNIPLVGAEDLIKPEFRALGKSATGALVYSGFNINSTRPKIRNFVKSYTAKFKTKPSRLAALSYDTYYILSAAITKAESMRPSHVRSALLAIKNFEGVTGKMGFDETGEAIKKPFLFEFRKQGDKYDFVNVQEPF</sequence>
<dbReference type="InterPro" id="IPR028081">
    <property type="entry name" value="Leu-bd"/>
</dbReference>
<dbReference type="Gene3D" id="3.40.50.2300">
    <property type="match status" value="2"/>
</dbReference>
<protein>
    <recommendedName>
        <fullName evidence="6">Leucine-binding protein domain-containing protein</fullName>
    </recommendedName>
</protein>
<keyword evidence="2" id="KW-0732">Signal</keyword>
<feature type="domain" description="Leucine-binding protein" evidence="6">
    <location>
        <begin position="115"/>
        <end position="458"/>
    </location>
</feature>
<dbReference type="SUPFAM" id="SSF53822">
    <property type="entry name" value="Periplasmic binding protein-like I"/>
    <property type="match status" value="1"/>
</dbReference>
<dbReference type="PRINTS" id="PR00337">
    <property type="entry name" value="LEUILEVALBP"/>
</dbReference>
<evidence type="ECO:0000313" key="7">
    <source>
        <dbReference type="EMBL" id="VAX25479.1"/>
    </source>
</evidence>
<dbReference type="PANTHER" id="PTHR30483:SF6">
    <property type="entry name" value="PERIPLASMIC BINDING PROTEIN OF ABC TRANSPORTER FOR NATURAL AMINO ACIDS"/>
    <property type="match status" value="1"/>
</dbReference>
<evidence type="ECO:0000259" key="6">
    <source>
        <dbReference type="Pfam" id="PF13458"/>
    </source>
</evidence>
<name>A0A3B1C5P7_9ZZZZ</name>
<evidence type="ECO:0000256" key="4">
    <source>
        <dbReference type="SAM" id="MobiDB-lite"/>
    </source>
</evidence>
<reference evidence="7" key="1">
    <citation type="submission" date="2018-06" db="EMBL/GenBank/DDBJ databases">
        <authorList>
            <person name="Zhirakovskaya E."/>
        </authorList>
    </citation>
    <scope>NUCLEOTIDE SEQUENCE</scope>
</reference>
<dbReference type="InterPro" id="IPR000709">
    <property type="entry name" value="Leu_Ile_Val-bd"/>
</dbReference>
<dbReference type="PANTHER" id="PTHR30483">
    <property type="entry name" value="LEUCINE-SPECIFIC-BINDING PROTEIN"/>
    <property type="match status" value="1"/>
</dbReference>
<evidence type="ECO:0000256" key="3">
    <source>
        <dbReference type="ARBA" id="ARBA00022970"/>
    </source>
</evidence>
<dbReference type="AlphaFoldDB" id="A0A3B1C5P7"/>
<proteinExistence type="predicted"/>
<dbReference type="InterPro" id="IPR028082">
    <property type="entry name" value="Peripla_BP_I"/>
</dbReference>